<organism evidence="1 2">
    <name type="scientific">Daphnia magna</name>
    <dbReference type="NCBI Taxonomy" id="35525"/>
    <lineage>
        <taxon>Eukaryota</taxon>
        <taxon>Metazoa</taxon>
        <taxon>Ecdysozoa</taxon>
        <taxon>Arthropoda</taxon>
        <taxon>Crustacea</taxon>
        <taxon>Branchiopoda</taxon>
        <taxon>Diplostraca</taxon>
        <taxon>Cladocera</taxon>
        <taxon>Anomopoda</taxon>
        <taxon>Daphniidae</taxon>
        <taxon>Daphnia</taxon>
    </lineage>
</organism>
<dbReference type="EMBL" id="LRGB01019093">
    <property type="protein sequence ID" value="KZR97979.1"/>
    <property type="molecule type" value="Genomic_DNA"/>
</dbReference>
<evidence type="ECO:0000313" key="2">
    <source>
        <dbReference type="Proteomes" id="UP000076858"/>
    </source>
</evidence>
<gene>
    <name evidence="1" type="ORF">APZ42_006845</name>
</gene>
<reference evidence="1 2" key="1">
    <citation type="submission" date="2016-03" db="EMBL/GenBank/DDBJ databases">
        <title>EvidentialGene: Evidence-directed Construction of Genes on Genomes.</title>
        <authorList>
            <person name="Gilbert D.G."/>
            <person name="Choi J.-H."/>
            <person name="Mockaitis K."/>
            <person name="Colbourne J."/>
            <person name="Pfrender M."/>
        </authorList>
    </citation>
    <scope>NUCLEOTIDE SEQUENCE [LARGE SCALE GENOMIC DNA]</scope>
    <source>
        <strain evidence="1 2">Xinb3</strain>
        <tissue evidence="1">Complete organism</tissue>
    </source>
</reference>
<name>A0A164FNP4_9CRUS</name>
<dbReference type="AlphaFoldDB" id="A0A164FNP4"/>
<dbReference type="Proteomes" id="UP000076858">
    <property type="component" value="Unassembled WGS sequence"/>
</dbReference>
<protein>
    <submittedName>
        <fullName evidence="1">Uncharacterized protein</fullName>
    </submittedName>
</protein>
<proteinExistence type="predicted"/>
<evidence type="ECO:0000313" key="1">
    <source>
        <dbReference type="EMBL" id="KZR97979.1"/>
    </source>
</evidence>
<comment type="caution">
    <text evidence="1">The sequence shown here is derived from an EMBL/GenBank/DDBJ whole genome shotgun (WGS) entry which is preliminary data.</text>
</comment>
<keyword evidence="2" id="KW-1185">Reference proteome</keyword>
<accession>A0A164FNP4</accession>
<sequence>MKQRKDLPQVLHLHHVTPRNNAETQVAIKFVFIVGALPHTQY</sequence>